<dbReference type="GO" id="GO:0052621">
    <property type="term" value="F:diguanylate cyclase activity"/>
    <property type="evidence" value="ECO:0007669"/>
    <property type="project" value="TreeGrafter"/>
</dbReference>
<dbReference type="AlphaFoldDB" id="A0A1M6DLZ2"/>
<dbReference type="CDD" id="cd01949">
    <property type="entry name" value="GGDEF"/>
    <property type="match status" value="1"/>
</dbReference>
<evidence type="ECO:0000313" key="4">
    <source>
        <dbReference type="Proteomes" id="UP000184310"/>
    </source>
</evidence>
<dbReference type="NCBIfam" id="TIGR00254">
    <property type="entry name" value="GGDEF"/>
    <property type="match status" value="1"/>
</dbReference>
<feature type="transmembrane region" description="Helical" evidence="1">
    <location>
        <begin position="34"/>
        <end position="54"/>
    </location>
</feature>
<keyword evidence="4" id="KW-1185">Reference proteome</keyword>
<dbReference type="InterPro" id="IPR043128">
    <property type="entry name" value="Rev_trsase/Diguanyl_cyclase"/>
</dbReference>
<name>A0A1M6DLZ2_9CLOT</name>
<accession>A0A1M6DLZ2</accession>
<proteinExistence type="predicted"/>
<dbReference type="PANTHER" id="PTHR45138:SF9">
    <property type="entry name" value="DIGUANYLATE CYCLASE DGCM-RELATED"/>
    <property type="match status" value="1"/>
</dbReference>
<dbReference type="PANTHER" id="PTHR45138">
    <property type="entry name" value="REGULATORY COMPONENTS OF SENSORY TRANSDUCTION SYSTEM"/>
    <property type="match status" value="1"/>
</dbReference>
<organism evidence="3 4">
    <name type="scientific">Clostridium cavendishii DSM 21758</name>
    <dbReference type="NCBI Taxonomy" id="1121302"/>
    <lineage>
        <taxon>Bacteria</taxon>
        <taxon>Bacillati</taxon>
        <taxon>Bacillota</taxon>
        <taxon>Clostridia</taxon>
        <taxon>Eubacteriales</taxon>
        <taxon>Clostridiaceae</taxon>
        <taxon>Clostridium</taxon>
    </lineage>
</organism>
<dbReference type="RefSeq" id="WP_072985348.1">
    <property type="nucleotide sequence ID" value="NZ_FQZB01000004.1"/>
</dbReference>
<dbReference type="OrthoDB" id="9805474at2"/>
<dbReference type="PROSITE" id="PS50887">
    <property type="entry name" value="GGDEF"/>
    <property type="match status" value="1"/>
</dbReference>
<evidence type="ECO:0000256" key="1">
    <source>
        <dbReference type="SAM" id="Phobius"/>
    </source>
</evidence>
<dbReference type="SMART" id="SM00267">
    <property type="entry name" value="GGDEF"/>
    <property type="match status" value="1"/>
</dbReference>
<dbReference type="SUPFAM" id="SSF55073">
    <property type="entry name" value="Nucleotide cyclase"/>
    <property type="match status" value="1"/>
</dbReference>
<dbReference type="Proteomes" id="UP000184310">
    <property type="component" value="Unassembled WGS sequence"/>
</dbReference>
<evidence type="ECO:0000313" key="3">
    <source>
        <dbReference type="EMBL" id="SHI74337.1"/>
    </source>
</evidence>
<keyword evidence="1" id="KW-0812">Transmembrane</keyword>
<gene>
    <name evidence="3" type="ORF">SAMN02745163_00770</name>
</gene>
<reference evidence="3 4" key="1">
    <citation type="submission" date="2016-11" db="EMBL/GenBank/DDBJ databases">
        <authorList>
            <person name="Jaros S."/>
            <person name="Januszkiewicz K."/>
            <person name="Wedrychowicz H."/>
        </authorList>
    </citation>
    <scope>NUCLEOTIDE SEQUENCE [LARGE SCALE GENOMIC DNA]</scope>
    <source>
        <strain evidence="3 4">DSM 21758</strain>
    </source>
</reference>
<dbReference type="InterPro" id="IPR000160">
    <property type="entry name" value="GGDEF_dom"/>
</dbReference>
<feature type="transmembrane region" description="Helical" evidence="1">
    <location>
        <begin position="60"/>
        <end position="88"/>
    </location>
</feature>
<protein>
    <submittedName>
        <fullName evidence="3">Diguanylate cyclase (GGDEF) domain-containing protein</fullName>
    </submittedName>
</protein>
<dbReference type="Pfam" id="PF00990">
    <property type="entry name" value="GGDEF"/>
    <property type="match status" value="1"/>
</dbReference>
<dbReference type="STRING" id="1121302.SAMN02745163_00770"/>
<sequence length="249" mass="28795">MLELSKVIVFLFVLTLFIYMLWMSFNIFKLNKFLIFLMSIGLGLITLGTFLDVISNLTYINFYICIKVSFTLGAIIFTIFILLGVNYIKKEIDVLNKFIGIDIMTGVYNRKGIEECFKKFIEEKKMFYIMFFDLDKTKIINDNFGHLIGDEYIRNSAKIIYSEIGMHGAVGRIGGDEFVAILQYTNEEKLEHIKASIKKEVSNIFKDENTSISIGHSVYGKDDVDFRKLLNIADERMYEDKKSVTGFIN</sequence>
<feature type="domain" description="GGDEF" evidence="2">
    <location>
        <begin position="125"/>
        <end position="249"/>
    </location>
</feature>
<feature type="transmembrane region" description="Helical" evidence="1">
    <location>
        <begin position="6"/>
        <end position="22"/>
    </location>
</feature>
<dbReference type="EMBL" id="FQZB01000004">
    <property type="protein sequence ID" value="SHI74337.1"/>
    <property type="molecule type" value="Genomic_DNA"/>
</dbReference>
<dbReference type="Gene3D" id="3.30.70.270">
    <property type="match status" value="1"/>
</dbReference>
<dbReference type="InterPro" id="IPR050469">
    <property type="entry name" value="Diguanylate_Cyclase"/>
</dbReference>
<dbReference type="InterPro" id="IPR029787">
    <property type="entry name" value="Nucleotide_cyclase"/>
</dbReference>
<keyword evidence="1" id="KW-1133">Transmembrane helix</keyword>
<evidence type="ECO:0000259" key="2">
    <source>
        <dbReference type="PROSITE" id="PS50887"/>
    </source>
</evidence>
<keyword evidence="1" id="KW-0472">Membrane</keyword>